<evidence type="ECO:0000313" key="10">
    <source>
        <dbReference type="EMBL" id="KXH33074.1"/>
    </source>
</evidence>
<comment type="similarity">
    <text evidence="4">Belongs to the WD repeat MDV1/CAF4 family.</text>
</comment>
<evidence type="ECO:0000313" key="11">
    <source>
        <dbReference type="Proteomes" id="UP000070328"/>
    </source>
</evidence>
<protein>
    <recommendedName>
        <fullName evidence="5">Mitochondrial division protein 1</fullName>
    </recommendedName>
</protein>
<dbReference type="InterPro" id="IPR011047">
    <property type="entry name" value="Quinoprotein_ADH-like_sf"/>
</dbReference>
<dbReference type="GO" id="GO:0005634">
    <property type="term" value="C:nucleus"/>
    <property type="evidence" value="ECO:0007669"/>
    <property type="project" value="TreeGrafter"/>
</dbReference>
<dbReference type="InterPro" id="IPR054471">
    <property type="entry name" value="GPIID_WHD"/>
</dbReference>
<feature type="repeat" description="WD" evidence="7">
    <location>
        <begin position="1121"/>
        <end position="1153"/>
    </location>
</feature>
<dbReference type="InterPro" id="IPR019775">
    <property type="entry name" value="WD40_repeat_CS"/>
</dbReference>
<dbReference type="Pfam" id="PF00400">
    <property type="entry name" value="WD40"/>
    <property type="match status" value="6"/>
</dbReference>
<name>A0A135SAY9_9PEZI</name>
<dbReference type="InterPro" id="IPR011044">
    <property type="entry name" value="Quino_amine_DH_bsu"/>
</dbReference>
<evidence type="ECO:0000256" key="7">
    <source>
        <dbReference type="PROSITE-ProRule" id="PRU00221"/>
    </source>
</evidence>
<dbReference type="InterPro" id="IPR027417">
    <property type="entry name" value="P-loop_NTPase"/>
</dbReference>
<dbReference type="SUPFAM" id="SSF50969">
    <property type="entry name" value="YVTN repeat-like/Quinoprotein amine dehydrogenase"/>
    <property type="match status" value="1"/>
</dbReference>
<evidence type="ECO:0000259" key="9">
    <source>
        <dbReference type="PROSITE" id="PS50837"/>
    </source>
</evidence>
<dbReference type="InterPro" id="IPR031359">
    <property type="entry name" value="NACHT_N"/>
</dbReference>
<dbReference type="InterPro" id="IPR015943">
    <property type="entry name" value="WD40/YVTN_repeat-like_dom_sf"/>
</dbReference>
<feature type="region of interest" description="Disordered" evidence="8">
    <location>
        <begin position="1"/>
        <end position="23"/>
    </location>
</feature>
<dbReference type="OrthoDB" id="538223at2759"/>
<dbReference type="Gene3D" id="3.40.50.300">
    <property type="entry name" value="P-loop containing nucleotide triphosphate hydrolases"/>
    <property type="match status" value="1"/>
</dbReference>
<evidence type="ECO:0000256" key="2">
    <source>
        <dbReference type="ARBA" id="ARBA00022737"/>
    </source>
</evidence>
<keyword evidence="3" id="KW-0175">Coiled coil</keyword>
<dbReference type="Gene3D" id="2.130.10.10">
    <property type="entry name" value="YVTN repeat-like/Quinoprotein amine dehydrogenase"/>
    <property type="match status" value="4"/>
</dbReference>
<keyword evidence="11" id="KW-1185">Reference proteome</keyword>
<dbReference type="InterPro" id="IPR056884">
    <property type="entry name" value="NPHP3-like_N"/>
</dbReference>
<dbReference type="SMART" id="SM00320">
    <property type="entry name" value="WD40"/>
    <property type="match status" value="9"/>
</dbReference>
<evidence type="ECO:0000256" key="8">
    <source>
        <dbReference type="SAM" id="MobiDB-lite"/>
    </source>
</evidence>
<dbReference type="PANTHER" id="PTHR22847:SF637">
    <property type="entry name" value="WD REPEAT DOMAIN 5B"/>
    <property type="match status" value="1"/>
</dbReference>
<dbReference type="InterPro" id="IPR001680">
    <property type="entry name" value="WD40_rpt"/>
</dbReference>
<accession>A0A135SAY9</accession>
<dbReference type="InterPro" id="IPR007111">
    <property type="entry name" value="NACHT_NTPase"/>
</dbReference>
<feature type="domain" description="NACHT" evidence="9">
    <location>
        <begin position="373"/>
        <end position="517"/>
    </location>
</feature>
<keyword evidence="2" id="KW-0677">Repeat</keyword>
<dbReference type="PRINTS" id="PR00320">
    <property type="entry name" value="GPROTEINBRPT"/>
</dbReference>
<feature type="repeat" description="WD" evidence="7">
    <location>
        <begin position="915"/>
        <end position="956"/>
    </location>
</feature>
<dbReference type="Pfam" id="PF17100">
    <property type="entry name" value="NACHT_N"/>
    <property type="match status" value="1"/>
</dbReference>
<dbReference type="SUPFAM" id="SSF52540">
    <property type="entry name" value="P-loop containing nucleoside triphosphate hydrolases"/>
    <property type="match status" value="1"/>
</dbReference>
<evidence type="ECO:0000256" key="5">
    <source>
        <dbReference type="ARBA" id="ARBA00039789"/>
    </source>
</evidence>
<reference evidence="10 11" key="1">
    <citation type="submission" date="2014-02" db="EMBL/GenBank/DDBJ databases">
        <title>The genome sequence of Colletotrichum simmondsii CBS122122.</title>
        <authorList>
            <person name="Baroncelli R."/>
            <person name="Thon M.R."/>
        </authorList>
    </citation>
    <scope>NUCLEOTIDE SEQUENCE [LARGE SCALE GENOMIC DNA]</scope>
    <source>
        <strain evidence="10 11">CBS122122</strain>
    </source>
</reference>
<dbReference type="CDD" id="cd00200">
    <property type="entry name" value="WD40"/>
    <property type="match status" value="1"/>
</dbReference>
<proteinExistence type="inferred from homology"/>
<gene>
    <name evidence="10" type="ORF">CSIM01_05209</name>
</gene>
<sequence>MGRLKNIWHKVKPKDPSHSATSNITSSNVATVFTASPSPVEVSAKCLRERLWNEAFDGLESVDTDTVKRYKEILLKQLQEGQLQNAPSDSGSATDEEIRAASNGRWRQMEKLVEIGLQRIEKSTAIKANISDKVNVVMPFKDLIGNAVKASPEASIAWVGISFGLEILANPLKAPSDNRKGLTEVVSKMEWYWGLSELLLEEENSGPPFEELRGRLEKDIVQLYQKLLLYQMKSVCRFFKSEVGGIFKDLVQGDDWIGQLDDIKAASTAVDQRSKEYNSQKRYKRLNDLASNAELQHKKLTEMLEAIDFQTKRQEKTQQDQDDRKCLNDLFQTDPRDDKDRIQKTKGGLLRDCYDDILHRPDYERFRANADLRLFWIKGDPGRGKTMLMCGIVDELKKEMSIRVSYFFCQATAGSLSNANAVLRGLIYVLADENPWLIQRYIRKAYDAGGRQRFEDQNAWQVLTRILKEILQSHIFQDGLILVVDALDECETNGDQLLSFIIEMSRCSSAKWIISSRKLFSIEEQMEESLKTTALQFELTGAVVSEAVRIYIRKKVDTLQRDKKYDQSTRNELEKKLIKKSNDTFLWVALVYQQLARNISRRRNPLHVLDGLPSGLPELYQRMMRQILEYDEKDLKEECKTILRVLSVVYRPITLKELASIVETLAPSQDNAEALEESVTLCGSFFSILDGTVYFVHQSAKEFLLNEAYDELQESDIKRQPKPAFWRLQHHVVLEGALQCLDKTLERDIYRLRNIGITIDEVQSPTPNPLALVEYFCIHWVDHLLDSRSPEEPEDHVQRDDNLVYDFLQHKLLFWLEALSLLKNLPKVISSMSKLGGLLGPSTNIQLPALIQDTYRFILSHRATIELAPLQTYASALVFSPTDSVVRRHFKDQEPAWITRMTPMEATWSACMQTLPGHRSTIISLAYSKDGRWLASASRDLTVRLWDAVTGVCLQTYCDCCPESDGSHIFHPRRLDYEIGGGSVTFSGDSRHLASVSYDGVVRIWDVKSRLCIRKFECCCRDRWFSIIYSSDSRWITIASGSKISVLDAVTGACLRSHDLADEELRLIYGVEYSPDGKWLALGSYYPHDVVMIWNAVTGAFKKSLSSGSKVRFPSDPSEGSISFSPDSLLLASSSTDGKIKVWDMTKGVCIKTLESHRNLVVYSIAFSADGQWLVSSTYSSIEIWDVELETPVRAYKDYGYGLGIIALSNDGQRLFSTSSENTIKVWDLRGAYQQKTEGDQDSFKHDFLSCSVDGRCIASRDHVPQIEVRDVLTNTCKAIRTCQKHFLGDMRLSADGKLLVLLFHPHGESNDPMYELWDVQSGECPQTFKNSRGIALSANGQLIASAELGCIRVCNRSSGQCIQTLDAIGDSWQYMAFSSDGRWFASASSSWVKLWSTANYECTQTLELDEKCLSAGAGGVAFSENGSWFGVISRRPAGWPGFVQIWDTATAAHTQRFEIGEDYDKDFNKYFFRHLEVATNLETVRYERGY</sequence>
<dbReference type="Pfam" id="PF24883">
    <property type="entry name" value="NPHP3_N"/>
    <property type="match status" value="1"/>
</dbReference>
<comment type="function">
    <text evidence="6">Involved in mitochondrial fission. Acts as an adapter protein required to form mitochondrial fission complexes. Formation of these complexes is required to promote constriction and fission of the mitochondrial compartment at a late step in mitochondrial division.</text>
</comment>
<dbReference type="SUPFAM" id="SSF50998">
    <property type="entry name" value="Quinoprotein alcohol dehydrogenase-like"/>
    <property type="match status" value="1"/>
</dbReference>
<comment type="caution">
    <text evidence="10">The sequence shown here is derived from an EMBL/GenBank/DDBJ whole genome shotgun (WGS) entry which is preliminary data.</text>
</comment>
<dbReference type="PANTHER" id="PTHR22847">
    <property type="entry name" value="WD40 REPEAT PROTEIN"/>
    <property type="match status" value="1"/>
</dbReference>
<feature type="compositionally biased region" description="Basic residues" evidence="8">
    <location>
        <begin position="1"/>
        <end position="12"/>
    </location>
</feature>
<dbReference type="EMBL" id="JFBX01000625">
    <property type="protein sequence ID" value="KXH33074.1"/>
    <property type="molecule type" value="Genomic_DNA"/>
</dbReference>
<evidence type="ECO:0000256" key="1">
    <source>
        <dbReference type="ARBA" id="ARBA00022574"/>
    </source>
</evidence>
<dbReference type="Proteomes" id="UP000070328">
    <property type="component" value="Unassembled WGS sequence"/>
</dbReference>
<dbReference type="PROSITE" id="PS50082">
    <property type="entry name" value="WD_REPEATS_2"/>
    <property type="match status" value="4"/>
</dbReference>
<evidence type="ECO:0000256" key="4">
    <source>
        <dbReference type="ARBA" id="ARBA00038415"/>
    </source>
</evidence>
<dbReference type="PROSITE" id="PS50837">
    <property type="entry name" value="NACHT"/>
    <property type="match status" value="1"/>
</dbReference>
<dbReference type="InterPro" id="IPR020472">
    <property type="entry name" value="WD40_PAC1"/>
</dbReference>
<organism evidence="10 11">
    <name type="scientific">Colletotrichum simmondsii</name>
    <dbReference type="NCBI Taxonomy" id="703756"/>
    <lineage>
        <taxon>Eukaryota</taxon>
        <taxon>Fungi</taxon>
        <taxon>Dikarya</taxon>
        <taxon>Ascomycota</taxon>
        <taxon>Pezizomycotina</taxon>
        <taxon>Sordariomycetes</taxon>
        <taxon>Hypocreomycetidae</taxon>
        <taxon>Glomerellales</taxon>
        <taxon>Glomerellaceae</taxon>
        <taxon>Colletotrichum</taxon>
        <taxon>Colletotrichum acutatum species complex</taxon>
    </lineage>
</organism>
<dbReference type="Pfam" id="PF22939">
    <property type="entry name" value="WHD_GPIID"/>
    <property type="match status" value="1"/>
</dbReference>
<dbReference type="PROSITE" id="PS00678">
    <property type="entry name" value="WD_REPEATS_1"/>
    <property type="match status" value="2"/>
</dbReference>
<evidence type="ECO:0000256" key="3">
    <source>
        <dbReference type="ARBA" id="ARBA00023054"/>
    </source>
</evidence>
<keyword evidence="1 7" id="KW-0853">WD repeat</keyword>
<dbReference type="PROSITE" id="PS50294">
    <property type="entry name" value="WD_REPEATS_REGION"/>
    <property type="match status" value="2"/>
</dbReference>
<evidence type="ECO:0000256" key="6">
    <source>
        <dbReference type="ARBA" id="ARBA00043913"/>
    </source>
</evidence>
<dbReference type="GO" id="GO:1990234">
    <property type="term" value="C:transferase complex"/>
    <property type="evidence" value="ECO:0007669"/>
    <property type="project" value="UniProtKB-ARBA"/>
</dbReference>
<feature type="repeat" description="WD" evidence="7">
    <location>
        <begin position="1206"/>
        <end position="1237"/>
    </location>
</feature>
<feature type="repeat" description="WD" evidence="7">
    <location>
        <begin position="983"/>
        <end position="1015"/>
    </location>
</feature>